<sequence length="106" mass="11978">MFVKDKMAAYNEGVFEMTYQIVESSPLAKARIKSYESTATVEQNTHHRTKYPIDELNIGQSFTVPLAEANETSLRITATNRGKKAGKKFCVIKHADYQCFEVARIA</sequence>
<organism evidence="1 2">
    <name type="scientific">Xanthomonas phage Samson</name>
    <dbReference type="NCBI Taxonomy" id="2596676"/>
    <lineage>
        <taxon>Viruses</taxon>
        <taxon>Duplodnaviria</taxon>
        <taxon>Heunggongvirae</taxon>
        <taxon>Uroviricota</taxon>
        <taxon>Caudoviricetes</taxon>
        <taxon>Jondennisvirinae</taxon>
        <taxon>Septimatrevirus</taxon>
        <taxon>Septimatrevirus samson</taxon>
    </lineage>
</organism>
<evidence type="ECO:0000313" key="2">
    <source>
        <dbReference type="Proteomes" id="UP000323235"/>
    </source>
</evidence>
<gene>
    <name evidence="1" type="ORF">Samson_043</name>
</gene>
<accession>A0A5B9N5I5</accession>
<dbReference type="EMBL" id="MN062187">
    <property type="protein sequence ID" value="QEG09358.1"/>
    <property type="molecule type" value="Genomic_DNA"/>
</dbReference>
<keyword evidence="2" id="KW-1185">Reference proteome</keyword>
<proteinExistence type="predicted"/>
<reference evidence="2" key="1">
    <citation type="submission" date="2019-06" db="EMBL/GenBank/DDBJ databases">
        <title>Complete Genome Sequence of Xanthomonas spp. Siphophage Samson.</title>
        <authorList>
            <person name="Clark S."/>
            <person name="Le T."/>
            <person name="Moreland R."/>
            <person name="Gonzalez C.F."/>
            <person name="Liu M."/>
            <person name="Ramsey J."/>
        </authorList>
    </citation>
    <scope>NUCLEOTIDE SEQUENCE [LARGE SCALE GENOMIC DNA]</scope>
</reference>
<evidence type="ECO:0000313" key="1">
    <source>
        <dbReference type="EMBL" id="QEG09358.1"/>
    </source>
</evidence>
<name>A0A5B9N5I5_9CAUD</name>
<protein>
    <submittedName>
        <fullName evidence="1">Uncharacterized protein</fullName>
    </submittedName>
</protein>
<dbReference type="Proteomes" id="UP000323235">
    <property type="component" value="Segment"/>
</dbReference>